<keyword evidence="1" id="KW-0862">Zinc</keyword>
<accession>A0AAW0DFL8</accession>
<gene>
    <name evidence="4" type="ORF">VNI00_005796</name>
</gene>
<organism evidence="4 5">
    <name type="scientific">Paramarasmius palmivorus</name>
    <dbReference type="NCBI Taxonomy" id="297713"/>
    <lineage>
        <taxon>Eukaryota</taxon>
        <taxon>Fungi</taxon>
        <taxon>Dikarya</taxon>
        <taxon>Basidiomycota</taxon>
        <taxon>Agaricomycotina</taxon>
        <taxon>Agaricomycetes</taxon>
        <taxon>Agaricomycetidae</taxon>
        <taxon>Agaricales</taxon>
        <taxon>Marasmiineae</taxon>
        <taxon>Marasmiaceae</taxon>
        <taxon>Paramarasmius</taxon>
    </lineage>
</organism>
<feature type="compositionally biased region" description="Basic residues" evidence="2">
    <location>
        <begin position="195"/>
        <end position="204"/>
    </location>
</feature>
<dbReference type="CDD" id="cd00202">
    <property type="entry name" value="ZnF_GATA"/>
    <property type="match status" value="1"/>
</dbReference>
<dbReference type="GO" id="GO:0006355">
    <property type="term" value="P:regulation of DNA-templated transcription"/>
    <property type="evidence" value="ECO:0007669"/>
    <property type="project" value="InterPro"/>
</dbReference>
<feature type="domain" description="GATA-type" evidence="3">
    <location>
        <begin position="242"/>
        <end position="295"/>
    </location>
</feature>
<dbReference type="Gene3D" id="3.30.50.10">
    <property type="entry name" value="Erythroid Transcription Factor GATA-1, subunit A"/>
    <property type="match status" value="1"/>
</dbReference>
<evidence type="ECO:0000256" key="2">
    <source>
        <dbReference type="SAM" id="MobiDB-lite"/>
    </source>
</evidence>
<reference evidence="4 5" key="1">
    <citation type="submission" date="2024-01" db="EMBL/GenBank/DDBJ databases">
        <title>A draft genome for a cacao thread blight-causing isolate of Paramarasmius palmivorus.</title>
        <authorList>
            <person name="Baruah I.K."/>
            <person name="Bukari Y."/>
            <person name="Amoako-Attah I."/>
            <person name="Meinhardt L.W."/>
            <person name="Bailey B.A."/>
            <person name="Cohen S.P."/>
        </authorList>
    </citation>
    <scope>NUCLEOTIDE SEQUENCE [LARGE SCALE GENOMIC DNA]</scope>
    <source>
        <strain evidence="4 5">GH-12</strain>
    </source>
</reference>
<comment type="caution">
    <text evidence="4">The sequence shown here is derived from an EMBL/GenBank/DDBJ whole genome shotgun (WGS) entry which is preliminary data.</text>
</comment>
<name>A0AAW0DFL8_9AGAR</name>
<feature type="region of interest" description="Disordered" evidence="2">
    <location>
        <begin position="129"/>
        <end position="234"/>
    </location>
</feature>
<feature type="compositionally biased region" description="Low complexity" evidence="2">
    <location>
        <begin position="136"/>
        <end position="161"/>
    </location>
</feature>
<evidence type="ECO:0000313" key="5">
    <source>
        <dbReference type="Proteomes" id="UP001383192"/>
    </source>
</evidence>
<proteinExistence type="predicted"/>
<feature type="compositionally biased region" description="Low complexity" evidence="2">
    <location>
        <begin position="179"/>
        <end position="194"/>
    </location>
</feature>
<dbReference type="InterPro" id="IPR000679">
    <property type="entry name" value="Znf_GATA"/>
</dbReference>
<feature type="region of interest" description="Disordered" evidence="2">
    <location>
        <begin position="1"/>
        <end position="35"/>
    </location>
</feature>
<keyword evidence="1" id="KW-0479">Metal-binding</keyword>
<evidence type="ECO:0000313" key="4">
    <source>
        <dbReference type="EMBL" id="KAK7049765.1"/>
    </source>
</evidence>
<dbReference type="AlphaFoldDB" id="A0AAW0DFL8"/>
<dbReference type="InterPro" id="IPR013088">
    <property type="entry name" value="Znf_NHR/GATA"/>
</dbReference>
<evidence type="ECO:0000256" key="1">
    <source>
        <dbReference type="PROSITE-ProRule" id="PRU00094"/>
    </source>
</evidence>
<sequence>MASYYDNNYESAAPRTPSPYNSSSPPMQPIQYKPQLHQVPPLFAEHDDNGIPPESAEHYYRQPSLLSELYDEPAPQQEEEWQRPAPESYHMVRRATFPYVRGDYHHQPQYTDTPLTQEPENTQVKMEDSHNGFVLPPSDDSYYYQQQAQQQQPSAQPSAQYTYPQVHHHPIHPIHHSPHMSPSHHLPSLPSHTQYHPHLHHHSLSPHLSPLPHPHSLPHTHPSLPVQHTDDAASKETQFLRRRCFNCHTTEPPSWRRSTLNPGKIVCNKCGLYERTHLRPRPLRFDELRAGNKGRKGSKNSDDGAGGIGKMKKETSGYGAPLSNGLGGSSGRRSSVSSSSSATGALSDWDDNGGSSRSSVASSPSPTTPPSSLSPGVGVLS</sequence>
<dbReference type="SUPFAM" id="SSF57716">
    <property type="entry name" value="Glucocorticoid receptor-like (DNA-binding domain)"/>
    <property type="match status" value="1"/>
</dbReference>
<feature type="region of interest" description="Disordered" evidence="2">
    <location>
        <begin position="284"/>
        <end position="381"/>
    </location>
</feature>
<dbReference type="GO" id="GO:0008270">
    <property type="term" value="F:zinc ion binding"/>
    <property type="evidence" value="ECO:0007669"/>
    <property type="project" value="UniProtKB-KW"/>
</dbReference>
<dbReference type="Proteomes" id="UP001383192">
    <property type="component" value="Unassembled WGS sequence"/>
</dbReference>
<dbReference type="Pfam" id="PF00320">
    <property type="entry name" value="GATA"/>
    <property type="match status" value="1"/>
</dbReference>
<keyword evidence="1" id="KW-0863">Zinc-finger</keyword>
<feature type="compositionally biased region" description="Basic residues" evidence="2">
    <location>
        <begin position="166"/>
        <end position="178"/>
    </location>
</feature>
<dbReference type="EMBL" id="JAYKXP010000016">
    <property type="protein sequence ID" value="KAK7049765.1"/>
    <property type="molecule type" value="Genomic_DNA"/>
</dbReference>
<keyword evidence="5" id="KW-1185">Reference proteome</keyword>
<protein>
    <recommendedName>
        <fullName evidence="3">GATA-type domain-containing protein</fullName>
    </recommendedName>
</protein>
<dbReference type="GO" id="GO:0043565">
    <property type="term" value="F:sequence-specific DNA binding"/>
    <property type="evidence" value="ECO:0007669"/>
    <property type="project" value="InterPro"/>
</dbReference>
<evidence type="ECO:0000259" key="3">
    <source>
        <dbReference type="PROSITE" id="PS50114"/>
    </source>
</evidence>
<dbReference type="PROSITE" id="PS50114">
    <property type="entry name" value="GATA_ZN_FINGER_2"/>
    <property type="match status" value="1"/>
</dbReference>
<dbReference type="SMART" id="SM00401">
    <property type="entry name" value="ZnF_GATA"/>
    <property type="match status" value="1"/>
</dbReference>
<feature type="compositionally biased region" description="Low complexity" evidence="2">
    <location>
        <begin position="331"/>
        <end position="381"/>
    </location>
</feature>
<feature type="compositionally biased region" description="Polar residues" evidence="2">
    <location>
        <begin position="1"/>
        <end position="10"/>
    </location>
</feature>